<dbReference type="InterPro" id="IPR007052">
    <property type="entry name" value="CS_dom"/>
</dbReference>
<reference evidence="5" key="1">
    <citation type="journal article" date="2014" name="Gene">
        <title>Genome-guided analysis of transformation efficiency and carbon dioxide assimilation by Moorella thermoacetica Y72.</title>
        <authorList>
            <person name="Tsukahara K."/>
            <person name="Kita A."/>
            <person name="Nakashimada Y."/>
            <person name="Hoshino T."/>
            <person name="Murakami K."/>
        </authorList>
    </citation>
    <scope>NUCLEOTIDE SEQUENCE [LARGE SCALE GENOMIC DNA]</scope>
    <source>
        <strain evidence="5">Y72</strain>
    </source>
</reference>
<evidence type="ECO:0000259" key="3">
    <source>
        <dbReference type="PROSITE" id="PS01031"/>
    </source>
</evidence>
<protein>
    <submittedName>
        <fullName evidence="5">Molecular chaperone</fullName>
    </submittedName>
</protein>
<dbReference type="CDD" id="cd06464">
    <property type="entry name" value="ACD_sHsps-like"/>
    <property type="match status" value="1"/>
</dbReference>
<feature type="domain" description="SHSP" evidence="3">
    <location>
        <begin position="73"/>
        <end position="186"/>
    </location>
</feature>
<gene>
    <name evidence="5" type="ORF">MTY_1077</name>
</gene>
<dbReference type="Proteomes" id="UP000063718">
    <property type="component" value="Unassembled WGS sequence"/>
</dbReference>
<dbReference type="AlphaFoldDB" id="A0A0S6UDY3"/>
<dbReference type="SUPFAM" id="SSF49764">
    <property type="entry name" value="HSP20-like chaperones"/>
    <property type="match status" value="1"/>
</dbReference>
<proteinExistence type="inferred from homology"/>
<dbReference type="PANTHER" id="PTHR11527">
    <property type="entry name" value="HEAT-SHOCK PROTEIN 20 FAMILY MEMBER"/>
    <property type="match status" value="1"/>
</dbReference>
<sequence length="186" mass="21308">MELDNPVPTFFTRFLPAAPAHQQRCIKLITRIKNTRGAIKYQPPEVSSMSIGPWRPWRDLVTTRNEVLRNLFSGFGEIGPRIDVYQTDKEVVATVELPGLISRDDVEITATDDALTVRGEIRRNEEGEERNYYHSERFYGTFSRTVSLPAQVQPEKATATYKDGILDIRIPKAANQKQRRIPIDLH</sequence>
<evidence type="ECO:0000313" key="5">
    <source>
        <dbReference type="EMBL" id="GAF25740.1"/>
    </source>
</evidence>
<dbReference type="InterPro" id="IPR008978">
    <property type="entry name" value="HSP20-like_chaperone"/>
</dbReference>
<dbReference type="Pfam" id="PF00011">
    <property type="entry name" value="HSP20"/>
    <property type="match status" value="1"/>
</dbReference>
<dbReference type="Gene3D" id="2.60.40.790">
    <property type="match status" value="1"/>
</dbReference>
<feature type="domain" description="CS" evidence="4">
    <location>
        <begin position="77"/>
        <end position="186"/>
    </location>
</feature>
<dbReference type="PROSITE" id="PS01031">
    <property type="entry name" value="SHSP"/>
    <property type="match status" value="1"/>
</dbReference>
<organism evidence="5">
    <name type="scientific">Moorella thermoacetica Y72</name>
    <dbReference type="NCBI Taxonomy" id="1325331"/>
    <lineage>
        <taxon>Bacteria</taxon>
        <taxon>Bacillati</taxon>
        <taxon>Bacillota</taxon>
        <taxon>Clostridia</taxon>
        <taxon>Neomoorellales</taxon>
        <taxon>Neomoorellaceae</taxon>
        <taxon>Neomoorella</taxon>
    </lineage>
</organism>
<dbReference type="InterPro" id="IPR002068">
    <property type="entry name" value="A-crystallin/Hsp20_dom"/>
</dbReference>
<dbReference type="InterPro" id="IPR031107">
    <property type="entry name" value="Small_HSP"/>
</dbReference>
<evidence type="ECO:0000256" key="1">
    <source>
        <dbReference type="PROSITE-ProRule" id="PRU00285"/>
    </source>
</evidence>
<name>A0A0S6UDY3_NEOTH</name>
<comment type="similarity">
    <text evidence="1 2">Belongs to the small heat shock protein (HSP20) family.</text>
</comment>
<accession>A0A0S6UDY3</accession>
<evidence type="ECO:0000259" key="4">
    <source>
        <dbReference type="PROSITE" id="PS51203"/>
    </source>
</evidence>
<dbReference type="PROSITE" id="PS51203">
    <property type="entry name" value="CS"/>
    <property type="match status" value="1"/>
</dbReference>
<evidence type="ECO:0000256" key="2">
    <source>
        <dbReference type="RuleBase" id="RU003616"/>
    </source>
</evidence>
<dbReference type="EMBL" id="DF238840">
    <property type="protein sequence ID" value="GAF25740.1"/>
    <property type="molecule type" value="Genomic_DNA"/>
</dbReference>